<dbReference type="InterPro" id="IPR044855">
    <property type="entry name" value="CoA-Trfase_III_dom3_sf"/>
</dbReference>
<accession>A0A0K6IVA5</accession>
<dbReference type="RefSeq" id="WP_055423341.1">
    <property type="nucleotide sequence ID" value="NZ_CYHH01000004.1"/>
</dbReference>
<keyword evidence="3" id="KW-1185">Reference proteome</keyword>
<protein>
    <submittedName>
        <fullName evidence="2">Crotonobetainyl-CoA:carnitine CoA-transferase CaiB and related acyl-CoA transferases</fullName>
    </submittedName>
</protein>
<dbReference type="OrthoDB" id="5294844at2"/>
<dbReference type="Gene3D" id="3.30.1540.10">
    <property type="entry name" value="formyl-coa transferase, domain 3"/>
    <property type="match status" value="1"/>
</dbReference>
<dbReference type="PANTHER" id="PTHR48207">
    <property type="entry name" value="SUCCINATE--HYDROXYMETHYLGLUTARATE COA-TRANSFERASE"/>
    <property type="match status" value="1"/>
</dbReference>
<dbReference type="Gene3D" id="3.40.50.10540">
    <property type="entry name" value="Crotonobetainyl-coa:carnitine coa-transferase, domain 1"/>
    <property type="match status" value="1"/>
</dbReference>
<evidence type="ECO:0000256" key="1">
    <source>
        <dbReference type="ARBA" id="ARBA00022679"/>
    </source>
</evidence>
<keyword evidence="1 2" id="KW-0808">Transferase</keyword>
<dbReference type="AlphaFoldDB" id="A0A0K6IVA5"/>
<dbReference type="Proteomes" id="UP000182108">
    <property type="component" value="Unassembled WGS sequence"/>
</dbReference>
<dbReference type="EMBL" id="CYHH01000004">
    <property type="protein sequence ID" value="CUB07004.1"/>
    <property type="molecule type" value="Genomic_DNA"/>
</dbReference>
<proteinExistence type="predicted"/>
<dbReference type="Pfam" id="PF02515">
    <property type="entry name" value="CoA_transf_3"/>
    <property type="match status" value="1"/>
</dbReference>
<evidence type="ECO:0000313" key="3">
    <source>
        <dbReference type="Proteomes" id="UP000182108"/>
    </source>
</evidence>
<dbReference type="InterPro" id="IPR050483">
    <property type="entry name" value="CoA-transferase_III_domain"/>
</dbReference>
<evidence type="ECO:0000313" key="2">
    <source>
        <dbReference type="EMBL" id="CUB07004.1"/>
    </source>
</evidence>
<sequence>MDQALSHLRVLDLSRVLAGPWASQLLADLGADVIKIEKPGSGDDTRTWGPPWWKGNGEDGEKVAAYFLCANRNKRSLTVDLTRPEGQELIRRLAEEADVVIENFKVGALARYGLDYASLSARNPRLVYCSITGFGQTGPYAPRAGYDFLIQGMGGLMSITGRPDHEPGGGPMKVGVALTDILTGLYAANAILAALAWRERSGRGQYIDMALLDVQVACLANQALNYLTTGQDPPRLGNAHPNIVPYQDFPTADGWMILAIGNDGQFARFCAEAGVPELAADPRYATNPARVAHRAELIPRLQELTRTRSTDAWIAALERAGVPCGPINPLSKVFADPQVRARDMALHLPHERLGDVPQVANPMRLSATPPAYRGAPPLLGEHTAEVLREVLGMDEAEVAALRAKGVV</sequence>
<reference evidence="3" key="1">
    <citation type="submission" date="2015-08" db="EMBL/GenBank/DDBJ databases">
        <authorList>
            <person name="Babu N.S."/>
            <person name="Beckwith C.J."/>
            <person name="Beseler K.G."/>
            <person name="Brison A."/>
            <person name="Carone J.V."/>
            <person name="Caskin T.P."/>
            <person name="Diamond M."/>
            <person name="Durham M.E."/>
            <person name="Foxe J.M."/>
            <person name="Go M."/>
            <person name="Henderson B.A."/>
            <person name="Jones I.B."/>
            <person name="McGettigan J.A."/>
            <person name="Micheletti S.J."/>
            <person name="Nasrallah M.E."/>
            <person name="Ortiz D."/>
            <person name="Piller C.R."/>
            <person name="Privatt S.R."/>
            <person name="Schneider S.L."/>
            <person name="Sharp S."/>
            <person name="Smith T.C."/>
            <person name="Stanton J.D."/>
            <person name="Ullery H.E."/>
            <person name="Wilson R.J."/>
            <person name="Serrano M.G."/>
            <person name="Buck G."/>
            <person name="Lee V."/>
            <person name="Wang Y."/>
            <person name="Carvalho R."/>
            <person name="Voegtly L."/>
            <person name="Shi R."/>
            <person name="Duckworth R."/>
            <person name="Johnson A."/>
            <person name="Loviza R."/>
            <person name="Walstead R."/>
            <person name="Shah Z."/>
            <person name="Kiflezghi M."/>
            <person name="Wade K."/>
            <person name="Ball S.L."/>
            <person name="Bradley K.W."/>
            <person name="Asai D.J."/>
            <person name="Bowman C.A."/>
            <person name="Russell D.A."/>
            <person name="Pope W.H."/>
            <person name="Jacobs-Sera D."/>
            <person name="Hendrix R.W."/>
            <person name="Hatfull G.F."/>
        </authorList>
    </citation>
    <scope>NUCLEOTIDE SEQUENCE [LARGE SCALE GENOMIC DNA]</scope>
    <source>
        <strain evidence="3">JCM 19170</strain>
    </source>
</reference>
<dbReference type="InterPro" id="IPR023606">
    <property type="entry name" value="CoA-Trfase_III_dom_1_sf"/>
</dbReference>
<gene>
    <name evidence="2" type="ORF">Ga0061068_104152</name>
</gene>
<organism evidence="2 3">
    <name type="scientific">Tepidiphilus thermophilus</name>
    <dbReference type="NCBI Taxonomy" id="876478"/>
    <lineage>
        <taxon>Bacteria</taxon>
        <taxon>Pseudomonadati</taxon>
        <taxon>Pseudomonadota</taxon>
        <taxon>Hydrogenophilia</taxon>
        <taxon>Hydrogenophilales</taxon>
        <taxon>Hydrogenophilaceae</taxon>
        <taxon>Tepidiphilus</taxon>
    </lineage>
</organism>
<dbReference type="SUPFAM" id="SSF89796">
    <property type="entry name" value="CoA-transferase family III (CaiB/BaiF)"/>
    <property type="match status" value="1"/>
</dbReference>
<name>A0A0K6IVA5_9PROT</name>
<dbReference type="GO" id="GO:0008410">
    <property type="term" value="F:CoA-transferase activity"/>
    <property type="evidence" value="ECO:0007669"/>
    <property type="project" value="TreeGrafter"/>
</dbReference>
<dbReference type="InterPro" id="IPR003673">
    <property type="entry name" value="CoA-Trfase_fam_III"/>
</dbReference>
<dbReference type="PANTHER" id="PTHR48207:SF3">
    <property type="entry name" value="SUCCINATE--HYDROXYMETHYLGLUTARATE COA-TRANSFERASE"/>
    <property type="match status" value="1"/>
</dbReference>